<dbReference type="EMBL" id="SMKU01000139">
    <property type="protein sequence ID" value="TDD81294.1"/>
    <property type="molecule type" value="Genomic_DNA"/>
</dbReference>
<dbReference type="Gene3D" id="3.30.300.30">
    <property type="match status" value="1"/>
</dbReference>
<evidence type="ECO:0000313" key="1">
    <source>
        <dbReference type="EMBL" id="TDD81294.1"/>
    </source>
</evidence>
<sequence length="58" mass="6189">TPGSPTASAAPGLPELRALVRETMPAYAAPHELELVEAIPLLASGKPDRTRLRARRES</sequence>
<feature type="non-terminal residue" evidence="1">
    <location>
        <position position="1"/>
    </location>
</feature>
<accession>A0A4R5BC04</accession>
<comment type="caution">
    <text evidence="1">The sequence shown here is derived from an EMBL/GenBank/DDBJ whole genome shotgun (WGS) entry which is preliminary data.</text>
</comment>
<name>A0A4R5BC04_9ACTN</name>
<dbReference type="AlphaFoldDB" id="A0A4R5BC04"/>
<dbReference type="InterPro" id="IPR045851">
    <property type="entry name" value="AMP-bd_C_sf"/>
</dbReference>
<gene>
    <name evidence="1" type="ORF">E1298_24260</name>
</gene>
<protein>
    <submittedName>
        <fullName evidence="1">AMP-dependent synthetase</fullName>
    </submittedName>
</protein>
<reference evidence="1 2" key="1">
    <citation type="submission" date="2019-03" db="EMBL/GenBank/DDBJ databases">
        <title>Draft genome sequences of novel Actinobacteria.</title>
        <authorList>
            <person name="Sahin N."/>
            <person name="Ay H."/>
            <person name="Saygin H."/>
        </authorList>
    </citation>
    <scope>NUCLEOTIDE SEQUENCE [LARGE SCALE GENOMIC DNA]</scope>
    <source>
        <strain evidence="1 2">H3C3</strain>
    </source>
</reference>
<dbReference type="SUPFAM" id="SSF56801">
    <property type="entry name" value="Acetyl-CoA synthetase-like"/>
    <property type="match status" value="1"/>
</dbReference>
<keyword evidence="2" id="KW-1185">Reference proteome</keyword>
<proteinExistence type="predicted"/>
<dbReference type="Proteomes" id="UP000294513">
    <property type="component" value="Unassembled WGS sequence"/>
</dbReference>
<organism evidence="1 2">
    <name type="scientific">Actinomadura rubrisoli</name>
    <dbReference type="NCBI Taxonomy" id="2530368"/>
    <lineage>
        <taxon>Bacteria</taxon>
        <taxon>Bacillati</taxon>
        <taxon>Actinomycetota</taxon>
        <taxon>Actinomycetes</taxon>
        <taxon>Streptosporangiales</taxon>
        <taxon>Thermomonosporaceae</taxon>
        <taxon>Actinomadura</taxon>
    </lineage>
</organism>
<evidence type="ECO:0000313" key="2">
    <source>
        <dbReference type="Proteomes" id="UP000294513"/>
    </source>
</evidence>